<organism evidence="2 3">
    <name type="scientific">Candidatus Thermofonsia Clade 1 bacterium</name>
    <dbReference type="NCBI Taxonomy" id="2364210"/>
    <lineage>
        <taxon>Bacteria</taxon>
        <taxon>Bacillati</taxon>
        <taxon>Chloroflexota</taxon>
        <taxon>Candidatus Thermofontia</taxon>
        <taxon>Candidatus Thermofonsia Clade 1</taxon>
    </lineage>
</organism>
<gene>
    <name evidence="2" type="ORF">CUN49_18135</name>
</gene>
<name>A0A2M8P7U1_9CHLR</name>
<feature type="repeat" description="WD" evidence="1">
    <location>
        <begin position="89"/>
        <end position="114"/>
    </location>
</feature>
<dbReference type="EMBL" id="PGTM01000839">
    <property type="protein sequence ID" value="PJF33627.1"/>
    <property type="molecule type" value="Genomic_DNA"/>
</dbReference>
<dbReference type="SUPFAM" id="SSF50969">
    <property type="entry name" value="YVTN repeat-like/Quinoprotein amine dehydrogenase"/>
    <property type="match status" value="1"/>
</dbReference>
<sequence>VAYSPDRLTLAAGERAAPRSAVHLWHVRTGERLSTLKGIQGQLASLAFSADGGLLAVGAGNGRTEIWDVARQALIVALGEPNMPAQQLVNSLTFSADGTLLATADGPDRVTLWA</sequence>
<feature type="non-terminal residue" evidence="2">
    <location>
        <position position="1"/>
    </location>
</feature>
<dbReference type="PANTHER" id="PTHR19879">
    <property type="entry name" value="TRANSCRIPTION INITIATION FACTOR TFIID"/>
    <property type="match status" value="1"/>
</dbReference>
<dbReference type="Gene3D" id="2.130.10.10">
    <property type="entry name" value="YVTN repeat-like/Quinoprotein amine dehydrogenase"/>
    <property type="match status" value="1"/>
</dbReference>
<dbReference type="SMART" id="SM00320">
    <property type="entry name" value="WD40"/>
    <property type="match status" value="2"/>
</dbReference>
<feature type="repeat" description="WD" evidence="1">
    <location>
        <begin position="36"/>
        <end position="77"/>
    </location>
</feature>
<accession>A0A2M8P7U1</accession>
<dbReference type="Proteomes" id="UP000229681">
    <property type="component" value="Unassembled WGS sequence"/>
</dbReference>
<dbReference type="InterPro" id="IPR001680">
    <property type="entry name" value="WD40_rpt"/>
</dbReference>
<dbReference type="AlphaFoldDB" id="A0A2M8P7U1"/>
<protein>
    <submittedName>
        <fullName evidence="2">Uncharacterized protein</fullName>
    </submittedName>
</protein>
<evidence type="ECO:0000256" key="1">
    <source>
        <dbReference type="PROSITE-ProRule" id="PRU00221"/>
    </source>
</evidence>
<evidence type="ECO:0000313" key="2">
    <source>
        <dbReference type="EMBL" id="PJF33627.1"/>
    </source>
</evidence>
<proteinExistence type="predicted"/>
<dbReference type="InterPro" id="IPR015943">
    <property type="entry name" value="WD40/YVTN_repeat-like_dom_sf"/>
</dbReference>
<keyword evidence="1" id="KW-0853">WD repeat</keyword>
<dbReference type="PANTHER" id="PTHR19879:SF9">
    <property type="entry name" value="TRANSCRIPTION INITIATION FACTOR TFIID SUBUNIT 5"/>
    <property type="match status" value="1"/>
</dbReference>
<dbReference type="Pfam" id="PF00400">
    <property type="entry name" value="WD40"/>
    <property type="match status" value="2"/>
</dbReference>
<comment type="caution">
    <text evidence="2">The sequence shown here is derived from an EMBL/GenBank/DDBJ whole genome shotgun (WGS) entry which is preliminary data.</text>
</comment>
<dbReference type="PROSITE" id="PS50082">
    <property type="entry name" value="WD_REPEATS_2"/>
    <property type="match status" value="2"/>
</dbReference>
<reference evidence="2 3" key="1">
    <citation type="submission" date="2017-11" db="EMBL/GenBank/DDBJ databases">
        <title>Evolution of Phototrophy in the Chloroflexi Phylum Driven by Horizontal Gene Transfer.</title>
        <authorList>
            <person name="Ward L.M."/>
            <person name="Hemp J."/>
            <person name="Shih P.M."/>
            <person name="Mcglynn S.E."/>
            <person name="Fischer W."/>
        </authorList>
    </citation>
    <scope>NUCLEOTIDE SEQUENCE [LARGE SCALE GENOMIC DNA]</scope>
    <source>
        <strain evidence="2">JP3_13</strain>
    </source>
</reference>
<dbReference type="InterPro" id="IPR011044">
    <property type="entry name" value="Quino_amine_DH_bsu"/>
</dbReference>
<feature type="non-terminal residue" evidence="2">
    <location>
        <position position="114"/>
    </location>
</feature>
<evidence type="ECO:0000313" key="3">
    <source>
        <dbReference type="Proteomes" id="UP000229681"/>
    </source>
</evidence>